<feature type="chain" id="PRO_5014433327" evidence="1">
    <location>
        <begin position="20"/>
        <end position="73"/>
    </location>
</feature>
<sequence>MMKYFLPIFLLFFVTISFADDFDIFNEIEVKEPKTVETKDKKFTDILFSGMDFNLVFKYYHFLSNFKDFQILQ</sequence>
<organism evidence="2 3">
    <name type="scientific">Calditerrivibrio nitroreducens</name>
    <dbReference type="NCBI Taxonomy" id="477976"/>
    <lineage>
        <taxon>Bacteria</taxon>
        <taxon>Pseudomonadati</taxon>
        <taxon>Deferribacterota</taxon>
        <taxon>Deferribacteres</taxon>
        <taxon>Deferribacterales</taxon>
        <taxon>Calditerrivibrionaceae</taxon>
    </lineage>
</organism>
<dbReference type="EMBL" id="PNIN01000058">
    <property type="protein sequence ID" value="PMP70104.1"/>
    <property type="molecule type" value="Genomic_DNA"/>
</dbReference>
<evidence type="ECO:0000313" key="3">
    <source>
        <dbReference type="Proteomes" id="UP000242881"/>
    </source>
</evidence>
<comment type="caution">
    <text evidence="2">The sequence shown here is derived from an EMBL/GenBank/DDBJ whole genome shotgun (WGS) entry which is preliminary data.</text>
</comment>
<accession>A0A2J6WI92</accession>
<gene>
    <name evidence="2" type="ORF">C0187_06025</name>
</gene>
<keyword evidence="1" id="KW-0732">Signal</keyword>
<evidence type="ECO:0000256" key="1">
    <source>
        <dbReference type="SAM" id="SignalP"/>
    </source>
</evidence>
<protein>
    <submittedName>
        <fullName evidence="2">Uncharacterized protein</fullName>
    </submittedName>
</protein>
<feature type="signal peptide" evidence="1">
    <location>
        <begin position="1"/>
        <end position="19"/>
    </location>
</feature>
<dbReference type="Proteomes" id="UP000242881">
    <property type="component" value="Unassembled WGS sequence"/>
</dbReference>
<name>A0A2J6WI92_9BACT</name>
<proteinExistence type="predicted"/>
<dbReference type="AlphaFoldDB" id="A0A2J6WI92"/>
<reference evidence="2 3" key="1">
    <citation type="submission" date="2018-01" db="EMBL/GenBank/DDBJ databases">
        <title>Metagenomic assembled genomes from two thermal pools in the Uzon Caldera, Kamchatka, Russia.</title>
        <authorList>
            <person name="Wilkins L."/>
            <person name="Ettinger C."/>
        </authorList>
    </citation>
    <scope>NUCLEOTIDE SEQUENCE [LARGE SCALE GENOMIC DNA]</scope>
    <source>
        <strain evidence="2">ZAV-05</strain>
    </source>
</reference>
<evidence type="ECO:0000313" key="2">
    <source>
        <dbReference type="EMBL" id="PMP70104.1"/>
    </source>
</evidence>